<dbReference type="Proteomes" id="UP000054359">
    <property type="component" value="Unassembled WGS sequence"/>
</dbReference>
<dbReference type="AlphaFoldDB" id="A0A087TYB0"/>
<dbReference type="SUPFAM" id="SSF51045">
    <property type="entry name" value="WW domain"/>
    <property type="match status" value="1"/>
</dbReference>
<keyword evidence="4" id="KW-1185">Reference proteome</keyword>
<evidence type="ECO:0000313" key="4">
    <source>
        <dbReference type="Proteomes" id="UP000054359"/>
    </source>
</evidence>
<protein>
    <submittedName>
        <fullName evidence="3">Transcription elongation regulator 1</fullName>
    </submittedName>
</protein>
<evidence type="ECO:0000313" key="3">
    <source>
        <dbReference type="EMBL" id="KFM70099.1"/>
    </source>
</evidence>
<feature type="region of interest" description="Disordered" evidence="1">
    <location>
        <begin position="184"/>
        <end position="216"/>
    </location>
</feature>
<dbReference type="InterPro" id="IPR001202">
    <property type="entry name" value="WW_dom"/>
</dbReference>
<dbReference type="PROSITE" id="PS50020">
    <property type="entry name" value="WW_DOMAIN_2"/>
    <property type="match status" value="1"/>
</dbReference>
<dbReference type="InterPro" id="IPR036020">
    <property type="entry name" value="WW_dom_sf"/>
</dbReference>
<dbReference type="STRING" id="407821.A0A087TYB0"/>
<dbReference type="Gene3D" id="2.20.70.10">
    <property type="match status" value="1"/>
</dbReference>
<evidence type="ECO:0000259" key="2">
    <source>
        <dbReference type="PROSITE" id="PS50020"/>
    </source>
</evidence>
<gene>
    <name evidence="3" type="ORF">X975_02067</name>
</gene>
<dbReference type="SMART" id="SM00456">
    <property type="entry name" value="WW"/>
    <property type="match status" value="1"/>
</dbReference>
<feature type="non-terminal residue" evidence="3">
    <location>
        <position position="216"/>
    </location>
</feature>
<organism evidence="3 4">
    <name type="scientific">Stegodyphus mimosarum</name>
    <name type="common">African social velvet spider</name>
    <dbReference type="NCBI Taxonomy" id="407821"/>
    <lineage>
        <taxon>Eukaryota</taxon>
        <taxon>Metazoa</taxon>
        <taxon>Ecdysozoa</taxon>
        <taxon>Arthropoda</taxon>
        <taxon>Chelicerata</taxon>
        <taxon>Arachnida</taxon>
        <taxon>Araneae</taxon>
        <taxon>Araneomorphae</taxon>
        <taxon>Entelegynae</taxon>
        <taxon>Eresoidea</taxon>
        <taxon>Eresidae</taxon>
        <taxon>Stegodyphus</taxon>
    </lineage>
</organism>
<accession>A0A087TYB0</accession>
<dbReference type="CDD" id="cd00201">
    <property type="entry name" value="WW"/>
    <property type="match status" value="1"/>
</dbReference>
<sequence>MHPALNMQNSFSHDFGISDDLWIETKSPDGRKYYYNAKSRESKWEQPENARVMTLQQIKLIASNENGSQAQDSLQMNRPPHILNPTPYFGHYINTSLPIPGNPRMIMFQPPTVCAPPPVFPAINPILPVRDIANCSLNVHSISYISPTNSAGDTSTLNASPSTYVCTNLSEYSKGREQQLVTNDNPNKELEPVSHTPRAFNDNNNRIEYASVSEKS</sequence>
<dbReference type="EMBL" id="KK117300">
    <property type="protein sequence ID" value="KFM70099.1"/>
    <property type="molecule type" value="Genomic_DNA"/>
</dbReference>
<proteinExistence type="predicted"/>
<name>A0A087TYB0_STEMI</name>
<dbReference type="OrthoDB" id="63972at2759"/>
<feature type="domain" description="WW" evidence="2">
    <location>
        <begin position="22"/>
        <end position="49"/>
    </location>
</feature>
<reference evidence="3 4" key="1">
    <citation type="submission" date="2013-11" db="EMBL/GenBank/DDBJ databases">
        <title>Genome sequencing of Stegodyphus mimosarum.</title>
        <authorList>
            <person name="Bechsgaard J."/>
        </authorList>
    </citation>
    <scope>NUCLEOTIDE SEQUENCE [LARGE SCALE GENOMIC DNA]</scope>
</reference>
<dbReference type="Pfam" id="PF00397">
    <property type="entry name" value="WW"/>
    <property type="match status" value="1"/>
</dbReference>
<evidence type="ECO:0000256" key="1">
    <source>
        <dbReference type="SAM" id="MobiDB-lite"/>
    </source>
</evidence>